<organism evidence="1 2">
    <name type="scientific">Candidatus Adlerbacteria bacterium RIFCSPLOWO2_01_FULL_54_21b</name>
    <dbReference type="NCBI Taxonomy" id="1797245"/>
    <lineage>
        <taxon>Bacteria</taxon>
        <taxon>Candidatus Adleribacteriota</taxon>
    </lineage>
</organism>
<evidence type="ECO:0000313" key="2">
    <source>
        <dbReference type="Proteomes" id="UP000178585"/>
    </source>
</evidence>
<name>A0A1F4XWX2_9BACT</name>
<reference evidence="1 2" key="1">
    <citation type="journal article" date="2016" name="Nat. Commun.">
        <title>Thousands of microbial genomes shed light on interconnected biogeochemical processes in an aquifer system.</title>
        <authorList>
            <person name="Anantharaman K."/>
            <person name="Brown C.T."/>
            <person name="Hug L.A."/>
            <person name="Sharon I."/>
            <person name="Castelle C.J."/>
            <person name="Probst A.J."/>
            <person name="Thomas B.C."/>
            <person name="Singh A."/>
            <person name="Wilkins M.J."/>
            <person name="Karaoz U."/>
            <person name="Brodie E.L."/>
            <person name="Williams K.H."/>
            <person name="Hubbard S.S."/>
            <person name="Banfield J.F."/>
        </authorList>
    </citation>
    <scope>NUCLEOTIDE SEQUENCE [LARGE SCALE GENOMIC DNA]</scope>
</reference>
<comment type="caution">
    <text evidence="1">The sequence shown here is derived from an EMBL/GenBank/DDBJ whole genome shotgun (WGS) entry which is preliminary data.</text>
</comment>
<dbReference type="EMBL" id="MEWZ01000029">
    <property type="protein sequence ID" value="OGC86200.1"/>
    <property type="molecule type" value="Genomic_DNA"/>
</dbReference>
<dbReference type="AlphaFoldDB" id="A0A1F4XWX2"/>
<sequence>MKGVIQIEVGEHGGLFFFTFAEVTIDLDLLRMDGDCFLRAEAISSRDYQEDDEEYCGNRHRETLRRQCVQFEGTILTKYVFVKLYTPSVTGITAEYFRVFSKRTRAMWHRVVWIRQFT</sequence>
<gene>
    <name evidence="1" type="ORF">A2949_02820</name>
</gene>
<proteinExistence type="predicted"/>
<evidence type="ECO:0000313" key="1">
    <source>
        <dbReference type="EMBL" id="OGC86200.1"/>
    </source>
</evidence>
<dbReference type="Proteomes" id="UP000178585">
    <property type="component" value="Unassembled WGS sequence"/>
</dbReference>
<protein>
    <submittedName>
        <fullName evidence="1">Uncharacterized protein</fullName>
    </submittedName>
</protein>
<accession>A0A1F4XWX2</accession>